<evidence type="ECO:0000313" key="1">
    <source>
        <dbReference type="EMBL" id="JAH93227.1"/>
    </source>
</evidence>
<dbReference type="EMBL" id="GBXM01015350">
    <property type="protein sequence ID" value="JAH93227.1"/>
    <property type="molecule type" value="Transcribed_RNA"/>
</dbReference>
<proteinExistence type="predicted"/>
<reference evidence="1" key="1">
    <citation type="submission" date="2014-11" db="EMBL/GenBank/DDBJ databases">
        <authorList>
            <person name="Amaro Gonzalez C."/>
        </authorList>
    </citation>
    <scope>NUCLEOTIDE SEQUENCE</scope>
</reference>
<dbReference type="AlphaFoldDB" id="A0A0E9WS90"/>
<protein>
    <submittedName>
        <fullName evidence="1">Uncharacterized protein</fullName>
    </submittedName>
</protein>
<sequence>MQFVTGQEFFEARIDYVHIIPPIVKRLLIPREHKGWLFLQRCVCVRVCAVARPTTGFCFPQ</sequence>
<reference evidence="1" key="2">
    <citation type="journal article" date="2015" name="Fish Shellfish Immunol.">
        <title>Early steps in the European eel (Anguilla anguilla)-Vibrio vulnificus interaction in the gills: Role of the RtxA13 toxin.</title>
        <authorList>
            <person name="Callol A."/>
            <person name="Pajuelo D."/>
            <person name="Ebbesson L."/>
            <person name="Teles M."/>
            <person name="MacKenzie S."/>
            <person name="Amaro C."/>
        </authorList>
    </citation>
    <scope>NUCLEOTIDE SEQUENCE</scope>
</reference>
<accession>A0A0E9WS90</accession>
<name>A0A0E9WS90_ANGAN</name>
<organism evidence="1">
    <name type="scientific">Anguilla anguilla</name>
    <name type="common">European freshwater eel</name>
    <name type="synonym">Muraena anguilla</name>
    <dbReference type="NCBI Taxonomy" id="7936"/>
    <lineage>
        <taxon>Eukaryota</taxon>
        <taxon>Metazoa</taxon>
        <taxon>Chordata</taxon>
        <taxon>Craniata</taxon>
        <taxon>Vertebrata</taxon>
        <taxon>Euteleostomi</taxon>
        <taxon>Actinopterygii</taxon>
        <taxon>Neopterygii</taxon>
        <taxon>Teleostei</taxon>
        <taxon>Anguilliformes</taxon>
        <taxon>Anguillidae</taxon>
        <taxon>Anguilla</taxon>
    </lineage>
</organism>